<accession>A0A6C0DX87</accession>
<dbReference type="EMBL" id="MN739695">
    <property type="protein sequence ID" value="QHT21576.1"/>
    <property type="molecule type" value="Genomic_DNA"/>
</dbReference>
<name>A0A6C0DX87_9ZZZZ</name>
<evidence type="ECO:0000313" key="1">
    <source>
        <dbReference type="EMBL" id="QHT21576.1"/>
    </source>
</evidence>
<reference evidence="1" key="1">
    <citation type="journal article" date="2020" name="Nature">
        <title>Giant virus diversity and host interactions through global metagenomics.</title>
        <authorList>
            <person name="Schulz F."/>
            <person name="Roux S."/>
            <person name="Paez-Espino D."/>
            <person name="Jungbluth S."/>
            <person name="Walsh D.A."/>
            <person name="Denef V.J."/>
            <person name="McMahon K.D."/>
            <person name="Konstantinidis K.T."/>
            <person name="Eloe-Fadrosh E.A."/>
            <person name="Kyrpides N.C."/>
            <person name="Woyke T."/>
        </authorList>
    </citation>
    <scope>NUCLEOTIDE SEQUENCE</scope>
    <source>
        <strain evidence="1">GVMAG-M-3300023179-103</strain>
    </source>
</reference>
<protein>
    <submittedName>
        <fullName evidence="1">Uncharacterized protein</fullName>
    </submittedName>
</protein>
<proteinExistence type="predicted"/>
<dbReference type="AlphaFoldDB" id="A0A6C0DX87"/>
<organism evidence="1">
    <name type="scientific">viral metagenome</name>
    <dbReference type="NCBI Taxonomy" id="1070528"/>
    <lineage>
        <taxon>unclassified sequences</taxon>
        <taxon>metagenomes</taxon>
        <taxon>organismal metagenomes</taxon>
    </lineage>
</organism>
<sequence>MYTTLNKIETIVINPFEYVKKNMYDDTEITTYVVINFPNNNTLTIHPEGGIFNLSYDDIYEHEKLKCKFYMVKSAKYFFSRNQYDIIEFESDNLISNCGVASLNLDIKYKIDGEISNITFLNNI</sequence>